<dbReference type="PROSITE" id="PS50304">
    <property type="entry name" value="TUDOR"/>
    <property type="match status" value="1"/>
</dbReference>
<evidence type="ECO:0000259" key="10">
    <source>
        <dbReference type="PROSITE" id="PS51644"/>
    </source>
</evidence>
<keyword evidence="4" id="KW-0221">Differentiation</keyword>
<dbReference type="SMART" id="SM00333">
    <property type="entry name" value="TUDOR"/>
    <property type="match status" value="3"/>
</dbReference>
<dbReference type="SUPFAM" id="SSF63748">
    <property type="entry name" value="Tudor/PWWP/MBT"/>
    <property type="match status" value="3"/>
</dbReference>
<dbReference type="InterPro" id="IPR037978">
    <property type="entry name" value="TDRD7_LOTUS_3"/>
</dbReference>
<feature type="transmembrane region" description="Helical" evidence="8">
    <location>
        <begin position="12"/>
        <end position="28"/>
    </location>
</feature>
<dbReference type="InterPro" id="IPR002999">
    <property type="entry name" value="Tudor"/>
</dbReference>
<keyword evidence="3" id="KW-0677">Repeat</keyword>
<dbReference type="PROSITE" id="PS51644">
    <property type="entry name" value="HTH_OST"/>
    <property type="match status" value="2"/>
</dbReference>
<dbReference type="InterPro" id="IPR035437">
    <property type="entry name" value="SNase_OB-fold_sf"/>
</dbReference>
<dbReference type="GeneTree" id="ENSGT00890000139482"/>
<proteinExistence type="predicted"/>
<dbReference type="PANTHER" id="PTHR22948">
    <property type="entry name" value="TUDOR DOMAIN CONTAINING PROTEIN"/>
    <property type="match status" value="1"/>
</dbReference>
<feature type="domain" description="HTH OST-type" evidence="10">
    <location>
        <begin position="354"/>
        <end position="423"/>
    </location>
</feature>
<evidence type="ECO:0008006" key="13">
    <source>
        <dbReference type="Google" id="ProtNLM"/>
    </source>
</evidence>
<evidence type="ECO:0000256" key="8">
    <source>
        <dbReference type="SAM" id="Phobius"/>
    </source>
</evidence>
<dbReference type="Proteomes" id="UP000265140">
    <property type="component" value="Chromosome 25"/>
</dbReference>
<evidence type="ECO:0000256" key="3">
    <source>
        <dbReference type="ARBA" id="ARBA00022737"/>
    </source>
</evidence>
<dbReference type="GO" id="GO:0002089">
    <property type="term" value="P:lens morphogenesis in camera-type eye"/>
    <property type="evidence" value="ECO:0007669"/>
    <property type="project" value="TreeGrafter"/>
</dbReference>
<evidence type="ECO:0000256" key="1">
    <source>
        <dbReference type="ARBA" id="ARBA00004496"/>
    </source>
</evidence>
<dbReference type="Gene3D" id="2.30.30.140">
    <property type="match status" value="3"/>
</dbReference>
<name>A0AAY5KNL7_ESOLU</name>
<dbReference type="AlphaFoldDB" id="A0AAY5KNL7"/>
<keyword evidence="5" id="KW-0744">Spermatogenesis</keyword>
<dbReference type="GO" id="GO:0003723">
    <property type="term" value="F:RNA binding"/>
    <property type="evidence" value="ECO:0007669"/>
    <property type="project" value="UniProtKB-KW"/>
</dbReference>
<feature type="domain" description="Tudor" evidence="9">
    <location>
        <begin position="523"/>
        <end position="581"/>
    </location>
</feature>
<evidence type="ECO:0000256" key="6">
    <source>
        <dbReference type="ARBA" id="ARBA00022884"/>
    </source>
</evidence>
<accession>A0AAY5KNL7</accession>
<dbReference type="InterPro" id="IPR025605">
    <property type="entry name" value="OST-HTH/LOTUS_dom"/>
</dbReference>
<dbReference type="PANTHER" id="PTHR22948:SF14">
    <property type="entry name" value="TUDOR DOMAIN-CONTAINING PROTEIN 7"/>
    <property type="match status" value="1"/>
</dbReference>
<feature type="compositionally biased region" description="Low complexity" evidence="7">
    <location>
        <begin position="324"/>
        <end position="334"/>
    </location>
</feature>
<organism evidence="11 12">
    <name type="scientific">Esox lucius</name>
    <name type="common">Northern pike</name>
    <dbReference type="NCBI Taxonomy" id="8010"/>
    <lineage>
        <taxon>Eukaryota</taxon>
        <taxon>Metazoa</taxon>
        <taxon>Chordata</taxon>
        <taxon>Craniata</taxon>
        <taxon>Vertebrata</taxon>
        <taxon>Euteleostomi</taxon>
        <taxon>Actinopterygii</taxon>
        <taxon>Neopterygii</taxon>
        <taxon>Teleostei</taxon>
        <taxon>Protacanthopterygii</taxon>
        <taxon>Esociformes</taxon>
        <taxon>Esocidae</taxon>
        <taxon>Esox</taxon>
    </lineage>
</organism>
<evidence type="ECO:0000256" key="7">
    <source>
        <dbReference type="SAM" id="MobiDB-lite"/>
    </source>
</evidence>
<feature type="transmembrane region" description="Helical" evidence="8">
    <location>
        <begin position="144"/>
        <end position="166"/>
    </location>
</feature>
<evidence type="ECO:0000259" key="9">
    <source>
        <dbReference type="PROSITE" id="PS50304"/>
    </source>
</evidence>
<sequence length="1110" mass="124068">MPNLFSCNYYSFFLFNCSVCVGLFRSGVKMSDDQMKKMLRAVLQSNKNGVSISRLQGDYRSLTGEYIPYKQLGYPSLETLLHSIPSVVRMENRMGEVMCHAAVCQETAHIAQLVARQKSNKKVPGRSRMLNCQMRPKQSSSFMLYCRVSDLFVLFPIIASFVRGYIRWPAPARSRGNKTYGGFSASGDVRKMYNQHVDRMMLLLDDNLPIHMAFIFWGRLLENCLEEHPLLKNKCWFNTSLVPAAPKPSALQTSVYNPKVVQSLLTEVLKKFTSGLWLSKLPEVYRAMHNQDLPGQAVIDLVNWTHICCVTPNSASPPSTSQNSFSASSLLTPTSPTPPPIASPRQPSSPAVDVPADVRVKLRELLSKYNQGLWAHALPKLYQETFKVPFPEDILANLCLLFDVCTVEYPMPDKKKAILYGPAAEHKAEVALSVPLQKWNWFIQEASSTPASPLGCKFSSSSDVPPLVLPKVEFPSVLVVEASSTTQVVLRYIGEDYSQAQQAMEESMRTLYSQPGAQRPLSFPRPGTLAAVKVEGGEEVVRAQVSEVMKDTVKVYYVDHGFSEVISKTQLMELQKDFFKLPFQASLCTLAGLGPFSSERSVLSTLESLAVGRILLAELLEQDVATPRVLLYDTSLSEDVNINAACLKALQDTTMENPLQVNSTYMNVSVTNVCSDGTIYCQLPSRGRVKLNEILEKVEAFFITQVTSDSLVSLPFCGMCCLARHKGKWSRVEITNLHGSRVLDIRFVDLGVPASVEVTELREIPPPFLRELAVIPPQAIKCCLVDLPPEMWTPEAVLWLRDAVLHSEDCMMTISKLDEAKLVHIYLFSSNGSQNDTNSINRQMATSGLWKRPAPAPQKDPSPRFLETTLSSVVDQVTLHSSDRSMGSGDMSSALSQALHTSVRLGMQLALPSPMELPQAGQNMDVFVSVACHPGHFVLQPWQDLYKLVVLMGEMILYYNQREERLVSLELRKGEVYAAKVDNNWHRVLVKAILSNGLVSVYELDYGKHELVGSRELEPLIESFRQLPFQAVRAQLAGVQQRVWSEAASIVFRNHVEKKPLVAQVESVVEAEFPWDRKVVVYLVDTSQKEKDVWIHNIIADFPEELSTAV</sequence>
<comment type="subcellular location">
    <subcellularLocation>
        <location evidence="1">Cytoplasm</location>
    </subcellularLocation>
</comment>
<dbReference type="GO" id="GO:0007283">
    <property type="term" value="P:spermatogenesis"/>
    <property type="evidence" value="ECO:0007669"/>
    <property type="project" value="UniProtKB-KW"/>
</dbReference>
<feature type="region of interest" description="Disordered" evidence="7">
    <location>
        <begin position="314"/>
        <end position="353"/>
    </location>
</feature>
<protein>
    <recommendedName>
        <fullName evidence="13">Tudor domain containing 7</fullName>
    </recommendedName>
</protein>
<keyword evidence="2" id="KW-0963">Cytoplasm</keyword>
<dbReference type="Ensembl" id="ENSELUT00000095212.1">
    <property type="protein sequence ID" value="ENSELUP00000090733.1"/>
    <property type="gene ID" value="ENSELUG00000019702.3"/>
</dbReference>
<dbReference type="CDD" id="cd09974">
    <property type="entry name" value="LOTUS_3_TDRD7"/>
    <property type="match status" value="1"/>
</dbReference>
<dbReference type="Gene3D" id="2.40.50.90">
    <property type="match status" value="3"/>
</dbReference>
<evidence type="ECO:0000256" key="2">
    <source>
        <dbReference type="ARBA" id="ARBA00022490"/>
    </source>
</evidence>
<dbReference type="GO" id="GO:0043186">
    <property type="term" value="C:P granule"/>
    <property type="evidence" value="ECO:0007669"/>
    <property type="project" value="TreeGrafter"/>
</dbReference>
<reference evidence="11" key="2">
    <citation type="submission" date="2025-08" db="UniProtKB">
        <authorList>
            <consortium name="Ensembl"/>
        </authorList>
    </citation>
    <scope>IDENTIFICATION</scope>
</reference>
<dbReference type="GO" id="GO:0030719">
    <property type="term" value="P:P granule organization"/>
    <property type="evidence" value="ECO:0007669"/>
    <property type="project" value="TreeGrafter"/>
</dbReference>
<reference evidence="11 12" key="1">
    <citation type="submission" date="2020-02" db="EMBL/GenBank/DDBJ databases">
        <title>Esox lucius (northern pike) genome, fEsoLuc1, primary haplotype.</title>
        <authorList>
            <person name="Myers G."/>
            <person name="Karagic N."/>
            <person name="Meyer A."/>
            <person name="Pippel M."/>
            <person name="Reichard M."/>
            <person name="Winkler S."/>
            <person name="Tracey A."/>
            <person name="Sims Y."/>
            <person name="Howe K."/>
            <person name="Rhie A."/>
            <person name="Formenti G."/>
            <person name="Durbin R."/>
            <person name="Fedrigo O."/>
            <person name="Jarvis E.D."/>
        </authorList>
    </citation>
    <scope>NUCLEOTIDE SEQUENCE [LARGE SCALE GENOMIC DNA]</scope>
</reference>
<dbReference type="InterPro" id="IPR050621">
    <property type="entry name" value="Tudor_domain_containing"/>
</dbReference>
<feature type="compositionally biased region" description="Polar residues" evidence="7">
    <location>
        <begin position="314"/>
        <end position="323"/>
    </location>
</feature>
<evidence type="ECO:0000256" key="5">
    <source>
        <dbReference type="ARBA" id="ARBA00022871"/>
    </source>
</evidence>
<keyword evidence="8" id="KW-0812">Transmembrane</keyword>
<keyword evidence="8" id="KW-0472">Membrane</keyword>
<evidence type="ECO:0000313" key="11">
    <source>
        <dbReference type="Ensembl" id="ENSELUP00000090733.1"/>
    </source>
</evidence>
<keyword evidence="12" id="KW-1185">Reference proteome</keyword>
<dbReference type="GO" id="GO:0070306">
    <property type="term" value="P:lens fiber cell differentiation"/>
    <property type="evidence" value="ECO:0007669"/>
    <property type="project" value="TreeGrafter"/>
</dbReference>
<dbReference type="InterPro" id="IPR041966">
    <property type="entry name" value="LOTUS-like"/>
</dbReference>
<dbReference type="Pfam" id="PF12872">
    <property type="entry name" value="OST-HTH"/>
    <property type="match status" value="2"/>
</dbReference>
<reference evidence="11" key="3">
    <citation type="submission" date="2025-09" db="UniProtKB">
        <authorList>
            <consortium name="Ensembl"/>
        </authorList>
    </citation>
    <scope>IDENTIFICATION</scope>
</reference>
<dbReference type="Pfam" id="PF00567">
    <property type="entry name" value="TUDOR"/>
    <property type="match status" value="3"/>
</dbReference>
<keyword evidence="8" id="KW-1133">Transmembrane helix</keyword>
<feature type="domain" description="HTH OST-type" evidence="10">
    <location>
        <begin position="31"/>
        <end position="103"/>
    </location>
</feature>
<dbReference type="Gene3D" id="3.30.420.610">
    <property type="entry name" value="LOTUS domain-like"/>
    <property type="match status" value="3"/>
</dbReference>
<evidence type="ECO:0000256" key="4">
    <source>
        <dbReference type="ARBA" id="ARBA00022782"/>
    </source>
</evidence>
<evidence type="ECO:0000313" key="12">
    <source>
        <dbReference type="Proteomes" id="UP000265140"/>
    </source>
</evidence>
<dbReference type="GO" id="GO:0034587">
    <property type="term" value="P:piRNA processing"/>
    <property type="evidence" value="ECO:0007669"/>
    <property type="project" value="TreeGrafter"/>
</dbReference>
<keyword evidence="6" id="KW-0694">RNA-binding</keyword>